<feature type="compositionally biased region" description="Polar residues" evidence="1">
    <location>
        <begin position="62"/>
        <end position="74"/>
    </location>
</feature>
<evidence type="ECO:0000313" key="3">
    <source>
        <dbReference type="Proteomes" id="UP000038010"/>
    </source>
</evidence>
<evidence type="ECO:0000313" key="2">
    <source>
        <dbReference type="EMBL" id="KPI38737.1"/>
    </source>
</evidence>
<gene>
    <name evidence="2" type="ORF">AB675_5748</name>
</gene>
<dbReference type="GeneID" id="28737866"/>
<feature type="compositionally biased region" description="Polar residues" evidence="1">
    <location>
        <begin position="1"/>
        <end position="12"/>
    </location>
</feature>
<dbReference type="VEuPathDB" id="FungiDB:AB675_5748"/>
<accession>A0A0N1H771</accession>
<evidence type="ECO:0000256" key="1">
    <source>
        <dbReference type="SAM" id="MobiDB-lite"/>
    </source>
</evidence>
<sequence length="218" mass="22667">MSSSANKTSPTPAQKKAKHEHSSSEEVSRALNQTSLSTPSTGPPPTTSNTTTMSDTEIDLFPSSTTDNNTASGPQTPPHNALNAAAPGELSPPRSQHNNTAAHTTNGTTSLNPTTQPNTSSMLSNGPTGLGSSFGGIGSGMNNNTNAGDLMSMSNVVEQQPGGETNGNGNGPGEWKSKKAQDEMQRAWEMVADKDWSAREFGDVVLRGRAARSQQQGT</sequence>
<dbReference type="OrthoDB" id="5377039at2759"/>
<comment type="caution">
    <text evidence="2">The sequence shown here is derived from an EMBL/GenBank/DDBJ whole genome shotgun (WGS) entry which is preliminary data.</text>
</comment>
<dbReference type="RefSeq" id="XP_017998700.1">
    <property type="nucleotide sequence ID" value="XM_018145986.1"/>
</dbReference>
<name>A0A0N1H771_9EURO</name>
<feature type="compositionally biased region" description="Gly residues" evidence="1">
    <location>
        <begin position="128"/>
        <end position="139"/>
    </location>
</feature>
<dbReference type="AlphaFoldDB" id="A0A0N1H771"/>
<proteinExistence type="predicted"/>
<feature type="compositionally biased region" description="Low complexity" evidence="1">
    <location>
        <begin position="97"/>
        <end position="115"/>
    </location>
</feature>
<reference evidence="2 3" key="1">
    <citation type="submission" date="2015-06" db="EMBL/GenBank/DDBJ databases">
        <title>Draft genome of the ant-associated black yeast Phialophora attae CBS 131958.</title>
        <authorList>
            <person name="Moreno L.F."/>
            <person name="Stielow B.J."/>
            <person name="de Hoog S."/>
            <person name="Vicente V.A."/>
            <person name="Weiss V.A."/>
            <person name="de Vries M."/>
            <person name="Cruz L.M."/>
            <person name="Souza E.M."/>
        </authorList>
    </citation>
    <scope>NUCLEOTIDE SEQUENCE [LARGE SCALE GENOMIC DNA]</scope>
    <source>
        <strain evidence="2 3">CBS 131958</strain>
    </source>
</reference>
<feature type="region of interest" description="Disordered" evidence="1">
    <location>
        <begin position="1"/>
        <end position="185"/>
    </location>
</feature>
<feature type="compositionally biased region" description="Basic and acidic residues" evidence="1">
    <location>
        <begin position="175"/>
        <end position="185"/>
    </location>
</feature>
<keyword evidence="3" id="KW-1185">Reference proteome</keyword>
<protein>
    <submittedName>
        <fullName evidence="2">Uncharacterized protein</fullName>
    </submittedName>
</protein>
<dbReference type="EMBL" id="LFJN01000017">
    <property type="protein sequence ID" value="KPI38737.1"/>
    <property type="molecule type" value="Genomic_DNA"/>
</dbReference>
<organism evidence="2 3">
    <name type="scientific">Cyphellophora attinorum</name>
    <dbReference type="NCBI Taxonomy" id="1664694"/>
    <lineage>
        <taxon>Eukaryota</taxon>
        <taxon>Fungi</taxon>
        <taxon>Dikarya</taxon>
        <taxon>Ascomycota</taxon>
        <taxon>Pezizomycotina</taxon>
        <taxon>Eurotiomycetes</taxon>
        <taxon>Chaetothyriomycetidae</taxon>
        <taxon>Chaetothyriales</taxon>
        <taxon>Cyphellophoraceae</taxon>
        <taxon>Cyphellophora</taxon>
    </lineage>
</organism>
<dbReference type="Proteomes" id="UP000038010">
    <property type="component" value="Unassembled WGS sequence"/>
</dbReference>